<dbReference type="CDD" id="cd06222">
    <property type="entry name" value="RNase_H_like"/>
    <property type="match status" value="1"/>
</dbReference>
<protein>
    <recommendedName>
        <fullName evidence="1">RNase H type-1 domain-containing protein</fullName>
    </recommendedName>
</protein>
<organism evidence="2 3">
    <name type="scientific">Gossypium arboreum</name>
    <name type="common">Tree cotton</name>
    <name type="synonym">Gossypium nanking</name>
    <dbReference type="NCBI Taxonomy" id="29729"/>
    <lineage>
        <taxon>Eukaryota</taxon>
        <taxon>Viridiplantae</taxon>
        <taxon>Streptophyta</taxon>
        <taxon>Embryophyta</taxon>
        <taxon>Tracheophyta</taxon>
        <taxon>Spermatophyta</taxon>
        <taxon>Magnoliopsida</taxon>
        <taxon>eudicotyledons</taxon>
        <taxon>Gunneridae</taxon>
        <taxon>Pentapetalae</taxon>
        <taxon>rosids</taxon>
        <taxon>malvids</taxon>
        <taxon>Malvales</taxon>
        <taxon>Malvaceae</taxon>
        <taxon>Malvoideae</taxon>
        <taxon>Gossypium</taxon>
    </lineage>
</organism>
<dbReference type="Proteomes" id="UP001358586">
    <property type="component" value="Chromosome 10"/>
</dbReference>
<keyword evidence="3" id="KW-1185">Reference proteome</keyword>
<dbReference type="InterPro" id="IPR002156">
    <property type="entry name" value="RNaseH_domain"/>
</dbReference>
<dbReference type="InterPro" id="IPR036397">
    <property type="entry name" value="RNaseH_sf"/>
</dbReference>
<comment type="caution">
    <text evidence="2">The sequence shown here is derived from an EMBL/GenBank/DDBJ whole genome shotgun (WGS) entry which is preliminary data.</text>
</comment>
<sequence>MKERKGLLWSRDGRANPWKKPVVGWIKLNVDGAMLPSSAHGFAAGVFRDANGQWLVTECDSLQVVNMLLKKKNGIGTVALARRIQNLLATIDYIRIKHVYWESNLLADYLAKAARKIEPGLKEYPLLWMRFVSC</sequence>
<name>A0ABR0NEB7_GOSAR</name>
<dbReference type="Pfam" id="PF13456">
    <property type="entry name" value="RVT_3"/>
    <property type="match status" value="1"/>
</dbReference>
<dbReference type="InterPro" id="IPR012337">
    <property type="entry name" value="RNaseH-like_sf"/>
</dbReference>
<dbReference type="InterPro" id="IPR053151">
    <property type="entry name" value="RNase_H-like"/>
</dbReference>
<evidence type="ECO:0000313" key="2">
    <source>
        <dbReference type="EMBL" id="KAK5793037.1"/>
    </source>
</evidence>
<evidence type="ECO:0000259" key="1">
    <source>
        <dbReference type="Pfam" id="PF13456"/>
    </source>
</evidence>
<evidence type="ECO:0000313" key="3">
    <source>
        <dbReference type="Proteomes" id="UP001358586"/>
    </source>
</evidence>
<proteinExistence type="predicted"/>
<dbReference type="PANTHER" id="PTHR47723">
    <property type="entry name" value="OS05G0353850 PROTEIN"/>
    <property type="match status" value="1"/>
</dbReference>
<dbReference type="Gene3D" id="3.30.420.10">
    <property type="entry name" value="Ribonuclease H-like superfamily/Ribonuclease H"/>
    <property type="match status" value="1"/>
</dbReference>
<accession>A0ABR0NEB7</accession>
<reference evidence="2 3" key="1">
    <citation type="submission" date="2023-03" db="EMBL/GenBank/DDBJ databases">
        <title>WGS of Gossypium arboreum.</title>
        <authorList>
            <person name="Yu D."/>
        </authorList>
    </citation>
    <scope>NUCLEOTIDE SEQUENCE [LARGE SCALE GENOMIC DNA]</scope>
    <source>
        <tissue evidence="2">Leaf</tissue>
    </source>
</reference>
<dbReference type="EMBL" id="JARKNE010000010">
    <property type="protein sequence ID" value="KAK5793037.1"/>
    <property type="molecule type" value="Genomic_DNA"/>
</dbReference>
<dbReference type="PANTHER" id="PTHR47723:SF24">
    <property type="entry name" value="RNASE H TYPE-1 DOMAIN-CONTAINING PROTEIN"/>
    <property type="match status" value="1"/>
</dbReference>
<dbReference type="SUPFAM" id="SSF53098">
    <property type="entry name" value="Ribonuclease H-like"/>
    <property type="match status" value="1"/>
</dbReference>
<feature type="domain" description="RNase H type-1" evidence="1">
    <location>
        <begin position="55"/>
        <end position="114"/>
    </location>
</feature>
<gene>
    <name evidence="2" type="ORF">PVK06_034172</name>
</gene>
<dbReference type="InterPro" id="IPR044730">
    <property type="entry name" value="RNase_H-like_dom_plant"/>
</dbReference>